<sequence>MPPVVPSTDSAHPHPESEPLNVDPDAPLSPSNGDDMGYDEQFVKPEGRPGDVPALWAACASAAVFVVATWTIVLTNNPTSLGLFFFHPILQSLSIAMFTYG</sequence>
<reference evidence="3 4" key="1">
    <citation type="journal article" date="2015" name="Sci. Rep.">
        <title>Chromosome-level genome map provides insights into diverse defense mechanisms in the medicinal fungus Ganoderma sinense.</title>
        <authorList>
            <person name="Zhu Y."/>
            <person name="Xu J."/>
            <person name="Sun C."/>
            <person name="Zhou S."/>
            <person name="Xu H."/>
            <person name="Nelson D.R."/>
            <person name="Qian J."/>
            <person name="Song J."/>
            <person name="Luo H."/>
            <person name="Xiang L."/>
            <person name="Li Y."/>
            <person name="Xu Z."/>
            <person name="Ji A."/>
            <person name="Wang L."/>
            <person name="Lu S."/>
            <person name="Hayward A."/>
            <person name="Sun W."/>
            <person name="Li X."/>
            <person name="Schwartz D.C."/>
            <person name="Wang Y."/>
            <person name="Chen S."/>
        </authorList>
    </citation>
    <scope>NUCLEOTIDE SEQUENCE [LARGE SCALE GENOMIC DNA]</scope>
    <source>
        <strain evidence="3 4">ZZ0214-1</strain>
    </source>
</reference>
<feature type="transmembrane region" description="Helical" evidence="2">
    <location>
        <begin position="81"/>
        <end position="100"/>
    </location>
</feature>
<dbReference type="EMBL" id="AYKW01000067">
    <property type="protein sequence ID" value="PIL23848.1"/>
    <property type="molecule type" value="Genomic_DNA"/>
</dbReference>
<accession>A0A2G8RR85</accession>
<evidence type="ECO:0000313" key="4">
    <source>
        <dbReference type="Proteomes" id="UP000230002"/>
    </source>
</evidence>
<dbReference type="Proteomes" id="UP000230002">
    <property type="component" value="Unassembled WGS sequence"/>
</dbReference>
<organism evidence="3 4">
    <name type="scientific">Ganoderma sinense ZZ0214-1</name>
    <dbReference type="NCBI Taxonomy" id="1077348"/>
    <lineage>
        <taxon>Eukaryota</taxon>
        <taxon>Fungi</taxon>
        <taxon>Dikarya</taxon>
        <taxon>Basidiomycota</taxon>
        <taxon>Agaricomycotina</taxon>
        <taxon>Agaricomycetes</taxon>
        <taxon>Polyporales</taxon>
        <taxon>Polyporaceae</taxon>
        <taxon>Ganoderma</taxon>
    </lineage>
</organism>
<gene>
    <name evidence="3" type="ORF">GSI_13599</name>
</gene>
<evidence type="ECO:0000313" key="3">
    <source>
        <dbReference type="EMBL" id="PIL23848.1"/>
    </source>
</evidence>
<keyword evidence="2" id="KW-1133">Transmembrane helix</keyword>
<keyword evidence="2" id="KW-0472">Membrane</keyword>
<dbReference type="OrthoDB" id="432881at2759"/>
<comment type="caution">
    <text evidence="3">The sequence shown here is derived from an EMBL/GenBank/DDBJ whole genome shotgun (WGS) entry which is preliminary data.</text>
</comment>
<dbReference type="STRING" id="1077348.A0A2G8RR85"/>
<feature type="region of interest" description="Disordered" evidence="1">
    <location>
        <begin position="1"/>
        <end position="44"/>
    </location>
</feature>
<proteinExistence type="predicted"/>
<feature type="transmembrane region" description="Helical" evidence="2">
    <location>
        <begin position="54"/>
        <end position="74"/>
    </location>
</feature>
<evidence type="ECO:0000256" key="1">
    <source>
        <dbReference type="SAM" id="MobiDB-lite"/>
    </source>
</evidence>
<keyword evidence="4" id="KW-1185">Reference proteome</keyword>
<name>A0A2G8RR85_9APHY</name>
<evidence type="ECO:0000256" key="2">
    <source>
        <dbReference type="SAM" id="Phobius"/>
    </source>
</evidence>
<keyword evidence="2" id="KW-0812">Transmembrane</keyword>
<protein>
    <submittedName>
        <fullName evidence="3">Uncharacterized protein</fullName>
    </submittedName>
</protein>
<dbReference type="AlphaFoldDB" id="A0A2G8RR85"/>